<sequence>LPLHCSDGNGWIKSRTGEDTLDINLVTPPWENPDPTLSHLEPADAVVDLPPRHIMDEYSARYSRDAFRSTFPVVDPILLRHTVEETYNQLPRRSDCEEHARATRIAAKACLQGFLSFMSVLLRTRRLTPVDADSLAASSRVLLSQVADHGSILVAQAAMTQALYLEFNGRSHAASVYRGMAVRTLFQLGAHLLPTAGFDVDIPATATIALHRRHLRSLFWMAYTFDKDFALRTGQPPLIHDDNCDLTLPEGYLDRPPDKSCAMPRPRPTAVSSARLDMLLPGDLRLDLLKSETYTMLYSAKAMRKSEVQLLQDIRELDTKLETWRMGIDPLLRPRLTYPAGYMFDLGQRMHHIMITLQYHHLISRIHGATGRCRHLSTDEGLSAAFASSMALAVEASRSTLHFIQGLDQDLLGGPFWVVLFYPLSAIHVLFCDILTNPSEPAAMGDLRLLEATPVLVKNMRNMYLKDSEVEQLARVERFVAELVRLGHKAVARAR</sequence>
<feature type="non-terminal residue" evidence="7">
    <location>
        <position position="1"/>
    </location>
</feature>
<dbReference type="RefSeq" id="XP_046008071.1">
    <property type="nucleotide sequence ID" value="XM_046148866.1"/>
</dbReference>
<dbReference type="GO" id="GO:0005634">
    <property type="term" value="C:nucleus"/>
    <property type="evidence" value="ECO:0007669"/>
    <property type="project" value="UniProtKB-SubCell"/>
</dbReference>
<dbReference type="GO" id="GO:0003677">
    <property type="term" value="F:DNA binding"/>
    <property type="evidence" value="ECO:0007669"/>
    <property type="project" value="UniProtKB-KW"/>
</dbReference>
<keyword evidence="3" id="KW-0238">DNA-binding</keyword>
<evidence type="ECO:0000256" key="2">
    <source>
        <dbReference type="ARBA" id="ARBA00023015"/>
    </source>
</evidence>
<dbReference type="Pfam" id="PF04082">
    <property type="entry name" value="Fungal_trans"/>
    <property type="match status" value="1"/>
</dbReference>
<name>A0A9P8XZI3_9PEZI</name>
<accession>A0A9P8XZI3</accession>
<dbReference type="AlphaFoldDB" id="A0A9P8XZI3"/>
<feature type="domain" description="Xylanolytic transcriptional activator regulatory" evidence="6">
    <location>
        <begin position="174"/>
        <end position="255"/>
    </location>
</feature>
<reference evidence="7" key="1">
    <citation type="journal article" date="2021" name="Nat. Commun.">
        <title>Genetic determinants of endophytism in the Arabidopsis root mycobiome.</title>
        <authorList>
            <person name="Mesny F."/>
            <person name="Miyauchi S."/>
            <person name="Thiergart T."/>
            <person name="Pickel B."/>
            <person name="Atanasova L."/>
            <person name="Karlsson M."/>
            <person name="Huettel B."/>
            <person name="Barry K.W."/>
            <person name="Haridas S."/>
            <person name="Chen C."/>
            <person name="Bauer D."/>
            <person name="Andreopoulos W."/>
            <person name="Pangilinan J."/>
            <person name="LaButti K."/>
            <person name="Riley R."/>
            <person name="Lipzen A."/>
            <person name="Clum A."/>
            <person name="Drula E."/>
            <person name="Henrissat B."/>
            <person name="Kohler A."/>
            <person name="Grigoriev I.V."/>
            <person name="Martin F.M."/>
            <person name="Hacquard S."/>
        </authorList>
    </citation>
    <scope>NUCLEOTIDE SEQUENCE</scope>
    <source>
        <strain evidence="7">MPI-CAGE-CH-0230</strain>
    </source>
</reference>
<dbReference type="CDD" id="cd12148">
    <property type="entry name" value="fungal_TF_MHR"/>
    <property type="match status" value="1"/>
</dbReference>
<dbReference type="InterPro" id="IPR007219">
    <property type="entry name" value="XnlR_reg_dom"/>
</dbReference>
<evidence type="ECO:0000256" key="3">
    <source>
        <dbReference type="ARBA" id="ARBA00023125"/>
    </source>
</evidence>
<dbReference type="GO" id="GO:0006351">
    <property type="term" value="P:DNA-templated transcription"/>
    <property type="evidence" value="ECO:0007669"/>
    <property type="project" value="InterPro"/>
</dbReference>
<dbReference type="PANTHER" id="PTHR46910:SF37">
    <property type="entry name" value="ZN(II)2CYS6 TRANSCRIPTION FACTOR (EUROFUNG)"/>
    <property type="match status" value="1"/>
</dbReference>
<comment type="subcellular location">
    <subcellularLocation>
        <location evidence="1">Nucleus</location>
    </subcellularLocation>
</comment>
<dbReference type="EMBL" id="JAGTJQ010000009">
    <property type="protein sequence ID" value="KAH7024523.1"/>
    <property type="molecule type" value="Genomic_DNA"/>
</dbReference>
<gene>
    <name evidence="7" type="ORF">B0I36DRAFT_208134</name>
</gene>
<evidence type="ECO:0000259" key="6">
    <source>
        <dbReference type="SMART" id="SM00906"/>
    </source>
</evidence>
<dbReference type="Proteomes" id="UP000756346">
    <property type="component" value="Unassembled WGS sequence"/>
</dbReference>
<dbReference type="SMART" id="SM00906">
    <property type="entry name" value="Fungal_trans"/>
    <property type="match status" value="1"/>
</dbReference>
<dbReference type="PANTHER" id="PTHR46910">
    <property type="entry name" value="TRANSCRIPTION FACTOR PDR1"/>
    <property type="match status" value="1"/>
</dbReference>
<keyword evidence="2" id="KW-0805">Transcription regulation</keyword>
<keyword evidence="4" id="KW-0804">Transcription</keyword>
<dbReference type="GO" id="GO:0003700">
    <property type="term" value="F:DNA-binding transcription factor activity"/>
    <property type="evidence" value="ECO:0007669"/>
    <property type="project" value="InterPro"/>
</dbReference>
<keyword evidence="8" id="KW-1185">Reference proteome</keyword>
<comment type="caution">
    <text evidence="7">The sequence shown here is derived from an EMBL/GenBank/DDBJ whole genome shotgun (WGS) entry which is preliminary data.</text>
</comment>
<proteinExistence type="predicted"/>
<evidence type="ECO:0000313" key="8">
    <source>
        <dbReference type="Proteomes" id="UP000756346"/>
    </source>
</evidence>
<protein>
    <recommendedName>
        <fullName evidence="6">Xylanolytic transcriptional activator regulatory domain-containing protein</fullName>
    </recommendedName>
</protein>
<dbReference type="OrthoDB" id="4116913at2759"/>
<organism evidence="7 8">
    <name type="scientific">Microdochium trichocladiopsis</name>
    <dbReference type="NCBI Taxonomy" id="1682393"/>
    <lineage>
        <taxon>Eukaryota</taxon>
        <taxon>Fungi</taxon>
        <taxon>Dikarya</taxon>
        <taxon>Ascomycota</taxon>
        <taxon>Pezizomycotina</taxon>
        <taxon>Sordariomycetes</taxon>
        <taxon>Xylariomycetidae</taxon>
        <taxon>Xylariales</taxon>
        <taxon>Microdochiaceae</taxon>
        <taxon>Microdochium</taxon>
    </lineage>
</organism>
<evidence type="ECO:0000256" key="5">
    <source>
        <dbReference type="ARBA" id="ARBA00023242"/>
    </source>
</evidence>
<dbReference type="GO" id="GO:0008270">
    <property type="term" value="F:zinc ion binding"/>
    <property type="evidence" value="ECO:0007669"/>
    <property type="project" value="InterPro"/>
</dbReference>
<evidence type="ECO:0000256" key="1">
    <source>
        <dbReference type="ARBA" id="ARBA00004123"/>
    </source>
</evidence>
<dbReference type="GeneID" id="70178412"/>
<dbReference type="InterPro" id="IPR050987">
    <property type="entry name" value="AtrR-like"/>
</dbReference>
<evidence type="ECO:0000256" key="4">
    <source>
        <dbReference type="ARBA" id="ARBA00023163"/>
    </source>
</evidence>
<evidence type="ECO:0000313" key="7">
    <source>
        <dbReference type="EMBL" id="KAH7024523.1"/>
    </source>
</evidence>
<feature type="non-terminal residue" evidence="7">
    <location>
        <position position="495"/>
    </location>
</feature>
<keyword evidence="5" id="KW-0539">Nucleus</keyword>